<dbReference type="PANTHER" id="PTHR39087">
    <property type="entry name" value="UPF0104 MEMBRANE PROTEIN MJ1595"/>
    <property type="match status" value="1"/>
</dbReference>
<evidence type="ECO:0008006" key="9">
    <source>
        <dbReference type="Google" id="ProtNLM"/>
    </source>
</evidence>
<name>A0A254NDK9_9BURK</name>
<comment type="caution">
    <text evidence="7">The sequence shown here is derived from an EMBL/GenBank/DDBJ whole genome shotgun (WGS) entry which is preliminary data.</text>
</comment>
<feature type="transmembrane region" description="Helical" evidence="6">
    <location>
        <begin position="222"/>
        <end position="248"/>
    </location>
</feature>
<keyword evidence="3 6" id="KW-0812">Transmembrane</keyword>
<keyword evidence="4 6" id="KW-1133">Transmembrane helix</keyword>
<dbReference type="PANTHER" id="PTHR39087:SF2">
    <property type="entry name" value="UPF0104 MEMBRANE PROTEIN MJ1595"/>
    <property type="match status" value="1"/>
</dbReference>
<protein>
    <recommendedName>
        <fullName evidence="9">TIGR00374 family protein</fullName>
    </recommendedName>
</protein>
<dbReference type="GO" id="GO:0005886">
    <property type="term" value="C:plasma membrane"/>
    <property type="evidence" value="ECO:0007669"/>
    <property type="project" value="UniProtKB-SubCell"/>
</dbReference>
<accession>A0A254NDK9</accession>
<evidence type="ECO:0000256" key="3">
    <source>
        <dbReference type="ARBA" id="ARBA00022692"/>
    </source>
</evidence>
<sequence>MLQGRWARPLLIALVAALALYVAALAQSDLDAVTAALRRIGLPTALWGGLLCTAAILFRFLRWQLLLACFGRTPPWRTSLAIYWAGIALTWTPGKVGETLRSLLLKPHGVRVPDSLAAFLADRLSDVIGVALLGLIAAACAGVETRLFIAIVGLGGIASLAVAAWVRRGHLPERWRLIAPLRAWAPLWTPTRLPVWVSLGGLAYGVQAAVFGLFAQTVSAELGLAACIAAFSAALFVGAASMLPAGLGAMEATLAFALTRMGATWEDAVAATLLTRLCTLWIPSGLGLLVLPTLVRSTPAPLSTAQA</sequence>
<dbReference type="AlphaFoldDB" id="A0A254NDK9"/>
<keyword evidence="8" id="KW-1185">Reference proteome</keyword>
<feature type="transmembrane region" description="Helical" evidence="6">
    <location>
        <begin position="147"/>
        <end position="166"/>
    </location>
</feature>
<evidence type="ECO:0000256" key="4">
    <source>
        <dbReference type="ARBA" id="ARBA00022989"/>
    </source>
</evidence>
<dbReference type="RefSeq" id="WP_088482604.1">
    <property type="nucleotide sequence ID" value="NZ_NISI01000002.1"/>
</dbReference>
<feature type="transmembrane region" description="Helical" evidence="6">
    <location>
        <begin position="268"/>
        <end position="291"/>
    </location>
</feature>
<feature type="transmembrane region" description="Helical" evidence="6">
    <location>
        <begin position="40"/>
        <end position="60"/>
    </location>
</feature>
<evidence type="ECO:0000256" key="5">
    <source>
        <dbReference type="ARBA" id="ARBA00023136"/>
    </source>
</evidence>
<proteinExistence type="predicted"/>
<comment type="subcellular location">
    <subcellularLocation>
        <location evidence="1">Cell membrane</location>
        <topology evidence="1">Multi-pass membrane protein</topology>
    </subcellularLocation>
</comment>
<evidence type="ECO:0000313" key="8">
    <source>
        <dbReference type="Proteomes" id="UP000197446"/>
    </source>
</evidence>
<keyword evidence="5 6" id="KW-0472">Membrane</keyword>
<evidence type="ECO:0000313" key="7">
    <source>
        <dbReference type="EMBL" id="OWR04467.1"/>
    </source>
</evidence>
<dbReference type="EMBL" id="NISI01000002">
    <property type="protein sequence ID" value="OWR04467.1"/>
    <property type="molecule type" value="Genomic_DNA"/>
</dbReference>
<dbReference type="InterPro" id="IPR022791">
    <property type="entry name" value="L-PG_synthase/AglD"/>
</dbReference>
<evidence type="ECO:0000256" key="1">
    <source>
        <dbReference type="ARBA" id="ARBA00004651"/>
    </source>
</evidence>
<dbReference type="OrthoDB" id="9799911at2"/>
<reference evidence="7 8" key="1">
    <citation type="journal article" date="2007" name="Int. J. Syst. Evol. Microbiol.">
        <title>Description of Pelomonas aquatica sp. nov. and Pelomonas puraquae sp. nov., isolated from industrial and haemodialysis water.</title>
        <authorList>
            <person name="Gomila M."/>
            <person name="Bowien B."/>
            <person name="Falsen E."/>
            <person name="Moore E.R."/>
            <person name="Lalucat J."/>
        </authorList>
    </citation>
    <scope>NUCLEOTIDE SEQUENCE [LARGE SCALE GENOMIC DNA]</scope>
    <source>
        <strain evidence="7 8">CCUG 52769</strain>
    </source>
</reference>
<dbReference type="Proteomes" id="UP000197446">
    <property type="component" value="Unassembled WGS sequence"/>
</dbReference>
<evidence type="ECO:0000256" key="2">
    <source>
        <dbReference type="ARBA" id="ARBA00022475"/>
    </source>
</evidence>
<dbReference type="Pfam" id="PF03706">
    <property type="entry name" value="LPG_synthase_TM"/>
    <property type="match status" value="1"/>
</dbReference>
<gene>
    <name evidence="7" type="ORF">CDO81_07725</name>
</gene>
<feature type="transmembrane region" description="Helical" evidence="6">
    <location>
        <begin position="193"/>
        <end position="215"/>
    </location>
</feature>
<organism evidence="7 8">
    <name type="scientific">Roseateles puraquae</name>
    <dbReference type="NCBI Taxonomy" id="431059"/>
    <lineage>
        <taxon>Bacteria</taxon>
        <taxon>Pseudomonadati</taxon>
        <taxon>Pseudomonadota</taxon>
        <taxon>Betaproteobacteria</taxon>
        <taxon>Burkholderiales</taxon>
        <taxon>Sphaerotilaceae</taxon>
        <taxon>Roseateles</taxon>
    </lineage>
</organism>
<evidence type="ECO:0000256" key="6">
    <source>
        <dbReference type="SAM" id="Phobius"/>
    </source>
</evidence>
<keyword evidence="2" id="KW-1003">Cell membrane</keyword>